<name>A0A3D8I0W4_9HELI</name>
<proteinExistence type="predicted"/>
<comment type="caution">
    <text evidence="1">The sequence shown here is derived from an EMBL/GenBank/DDBJ whole genome shotgun (WGS) entry which is preliminary data.</text>
</comment>
<protein>
    <submittedName>
        <fullName evidence="1">Uncharacterized protein</fullName>
    </submittedName>
</protein>
<accession>A0A3D8I0W4</accession>
<dbReference type="AlphaFoldDB" id="A0A3D8I0W4"/>
<dbReference type="EMBL" id="NXLR01000045">
    <property type="protein sequence ID" value="RDU58779.1"/>
    <property type="molecule type" value="Genomic_DNA"/>
</dbReference>
<dbReference type="Proteomes" id="UP000256599">
    <property type="component" value="Unassembled WGS sequence"/>
</dbReference>
<organism evidence="1 2">
    <name type="scientific">Helicobacter marmotae</name>
    <dbReference type="NCBI Taxonomy" id="152490"/>
    <lineage>
        <taxon>Bacteria</taxon>
        <taxon>Pseudomonadati</taxon>
        <taxon>Campylobacterota</taxon>
        <taxon>Epsilonproteobacteria</taxon>
        <taxon>Campylobacterales</taxon>
        <taxon>Helicobacteraceae</taxon>
        <taxon>Helicobacter</taxon>
    </lineage>
</organism>
<keyword evidence="2" id="KW-1185">Reference proteome</keyword>
<evidence type="ECO:0000313" key="1">
    <source>
        <dbReference type="EMBL" id="RDU58779.1"/>
    </source>
</evidence>
<dbReference type="RefSeq" id="WP_104700773.1">
    <property type="nucleotide sequence ID" value="NZ_FZPP01000070.1"/>
</dbReference>
<dbReference type="OrthoDB" id="5329442at2"/>
<evidence type="ECO:0000313" key="2">
    <source>
        <dbReference type="Proteomes" id="UP000256599"/>
    </source>
</evidence>
<sequence>MTLIIEDASKALQRAIKPMLKLYKARSKVKGHKANLMQEAIKEIKNGEYEVCKDFEEYKKAMKS</sequence>
<gene>
    <name evidence="1" type="ORF">CQA63_09235</name>
</gene>
<reference evidence="1 2" key="1">
    <citation type="submission" date="2018-04" db="EMBL/GenBank/DDBJ databases">
        <title>Novel Campyloabacter and Helicobacter Species and Strains.</title>
        <authorList>
            <person name="Mannion A.J."/>
            <person name="Shen Z."/>
            <person name="Fox J.G."/>
        </authorList>
    </citation>
    <scope>NUCLEOTIDE SEQUENCE [LARGE SCALE GENOMIC DNA]</scope>
    <source>
        <strain evidence="1 2">MIT 98-6070</strain>
    </source>
</reference>